<evidence type="ECO:0000256" key="1">
    <source>
        <dbReference type="SAM" id="MobiDB-lite"/>
    </source>
</evidence>
<feature type="compositionally biased region" description="Low complexity" evidence="1">
    <location>
        <begin position="288"/>
        <end position="299"/>
    </location>
</feature>
<dbReference type="AlphaFoldDB" id="A0A8K0XU34"/>
<proteinExistence type="predicted"/>
<protein>
    <submittedName>
        <fullName evidence="2">Uncharacterized protein</fullName>
    </submittedName>
</protein>
<feature type="region of interest" description="Disordered" evidence="1">
    <location>
        <begin position="159"/>
        <end position="184"/>
    </location>
</feature>
<feature type="compositionally biased region" description="Basic and acidic residues" evidence="1">
    <location>
        <begin position="347"/>
        <end position="365"/>
    </location>
</feature>
<sequence>MVQYLDDPGCVYIVVEEPWPATKFGGDRRKTPGYFNWMSSWVYYMLDKKAHPSVIFTVDTRSEVIMELPEGTNITPILGAHHWNRFLAPPGPGAAVPNKISYVFEYDYKNNGRPEEHNWYENDTIEGGEPPIRFRIPFKYPYPPPSWASLSGRSCRSLAKPLPPSRVRTPTPPPNIPAEMKSEVKSQVKPELELELCPDEKDEIALQNLRRHVSEDVKPDIKSEHVVVKKEAHDDLSSKHLTSTNRSINVQRMDPESPREEMQRPQNAADALERVESAEVRTYEPRRTASAHANATATTPRNGASHEPLNSAGSSLIIPKSEPSEIPLTVPSKVKVKSPFPWVNTRRPREHDDADNKSSKRVKQE</sequence>
<dbReference type="EMBL" id="JAEVFJ010000003">
    <property type="protein sequence ID" value="KAH8106270.1"/>
    <property type="molecule type" value="Genomic_DNA"/>
</dbReference>
<accession>A0A8K0XU34</accession>
<organism evidence="2 3">
    <name type="scientific">Cristinia sonorae</name>
    <dbReference type="NCBI Taxonomy" id="1940300"/>
    <lineage>
        <taxon>Eukaryota</taxon>
        <taxon>Fungi</taxon>
        <taxon>Dikarya</taxon>
        <taxon>Basidiomycota</taxon>
        <taxon>Agaricomycotina</taxon>
        <taxon>Agaricomycetes</taxon>
        <taxon>Agaricomycetidae</taxon>
        <taxon>Agaricales</taxon>
        <taxon>Pleurotineae</taxon>
        <taxon>Stephanosporaceae</taxon>
        <taxon>Cristinia</taxon>
    </lineage>
</organism>
<reference evidence="2" key="1">
    <citation type="journal article" date="2021" name="New Phytol.">
        <title>Evolutionary innovations through gain and loss of genes in the ectomycorrhizal Boletales.</title>
        <authorList>
            <person name="Wu G."/>
            <person name="Miyauchi S."/>
            <person name="Morin E."/>
            <person name="Kuo A."/>
            <person name="Drula E."/>
            <person name="Varga T."/>
            <person name="Kohler A."/>
            <person name="Feng B."/>
            <person name="Cao Y."/>
            <person name="Lipzen A."/>
            <person name="Daum C."/>
            <person name="Hundley H."/>
            <person name="Pangilinan J."/>
            <person name="Johnson J."/>
            <person name="Barry K."/>
            <person name="LaButti K."/>
            <person name="Ng V."/>
            <person name="Ahrendt S."/>
            <person name="Min B."/>
            <person name="Choi I.G."/>
            <person name="Park H."/>
            <person name="Plett J.M."/>
            <person name="Magnuson J."/>
            <person name="Spatafora J.W."/>
            <person name="Nagy L.G."/>
            <person name="Henrissat B."/>
            <person name="Grigoriev I.V."/>
            <person name="Yang Z.L."/>
            <person name="Xu J."/>
            <person name="Martin F.M."/>
        </authorList>
    </citation>
    <scope>NUCLEOTIDE SEQUENCE</scope>
    <source>
        <strain evidence="2">KKN 215</strain>
    </source>
</reference>
<gene>
    <name evidence="2" type="ORF">BXZ70DRAFT_428196</name>
</gene>
<comment type="caution">
    <text evidence="2">The sequence shown here is derived from an EMBL/GenBank/DDBJ whole genome shotgun (WGS) entry which is preliminary data.</text>
</comment>
<dbReference type="OrthoDB" id="2996389at2759"/>
<evidence type="ECO:0000313" key="3">
    <source>
        <dbReference type="Proteomes" id="UP000813824"/>
    </source>
</evidence>
<feature type="compositionally biased region" description="Polar residues" evidence="1">
    <location>
        <begin position="239"/>
        <end position="250"/>
    </location>
</feature>
<feature type="compositionally biased region" description="Basic and acidic residues" evidence="1">
    <location>
        <begin position="228"/>
        <end position="238"/>
    </location>
</feature>
<evidence type="ECO:0000313" key="2">
    <source>
        <dbReference type="EMBL" id="KAH8106270.1"/>
    </source>
</evidence>
<feature type="compositionally biased region" description="Basic and acidic residues" evidence="1">
    <location>
        <begin position="253"/>
        <end position="263"/>
    </location>
</feature>
<keyword evidence="3" id="KW-1185">Reference proteome</keyword>
<dbReference type="Proteomes" id="UP000813824">
    <property type="component" value="Unassembled WGS sequence"/>
</dbReference>
<feature type="compositionally biased region" description="Basic and acidic residues" evidence="1">
    <location>
        <begin position="271"/>
        <end position="287"/>
    </location>
</feature>
<name>A0A8K0XU34_9AGAR</name>
<feature type="region of interest" description="Disordered" evidence="1">
    <location>
        <begin position="228"/>
        <end position="365"/>
    </location>
</feature>